<organism evidence="9 10">
    <name type="scientific">Bacillus songklensis</name>
    <dbReference type="NCBI Taxonomy" id="1069116"/>
    <lineage>
        <taxon>Bacteria</taxon>
        <taxon>Bacillati</taxon>
        <taxon>Bacillota</taxon>
        <taxon>Bacilli</taxon>
        <taxon>Bacillales</taxon>
        <taxon>Bacillaceae</taxon>
        <taxon>Bacillus</taxon>
    </lineage>
</organism>
<feature type="domain" description="EamA" evidence="8">
    <location>
        <begin position="5"/>
        <end position="137"/>
    </location>
</feature>
<evidence type="ECO:0000259" key="8">
    <source>
        <dbReference type="Pfam" id="PF00892"/>
    </source>
</evidence>
<dbReference type="InterPro" id="IPR050638">
    <property type="entry name" value="AA-Vitamin_Transporters"/>
</dbReference>
<dbReference type="EMBL" id="JBHRZT010000026">
    <property type="protein sequence ID" value="MFC3883322.1"/>
    <property type="molecule type" value="Genomic_DNA"/>
</dbReference>
<keyword evidence="10" id="KW-1185">Reference proteome</keyword>
<feature type="transmembrane region" description="Helical" evidence="7">
    <location>
        <begin position="95"/>
        <end position="114"/>
    </location>
</feature>
<dbReference type="PANTHER" id="PTHR32322">
    <property type="entry name" value="INNER MEMBRANE TRANSPORTER"/>
    <property type="match status" value="1"/>
</dbReference>
<evidence type="ECO:0000256" key="5">
    <source>
        <dbReference type="ARBA" id="ARBA00022989"/>
    </source>
</evidence>
<comment type="similarity">
    <text evidence="2">Belongs to the EamA transporter family.</text>
</comment>
<sequence>MQPMYYILLLITSMLWAGNFVSGKFLVPHASPILLTELRWVIAVLCLLPYVWWKEKSLSFPKQAFWPLVFMGVTGVLLFNLFMFLALQYTSADNVGLLSTLNPISIAAASFFLLKERLNKLQILAMVISLIGVLIVMTHGEASRILRLHFNIGDVYMIIAVMTWGLYSIASKKAMDYVSPFKSTLWSGVFGVLITAPFTISSMAINNASMSFYVALLYSGIGATVLAMVFWNIGVQKVGGTKSGMFLNFNPIFTTVLAFFFLGEKLNAAQLFGSIVVIGGVYFFTLKPVKKTRRLASL</sequence>
<dbReference type="Proteomes" id="UP001595752">
    <property type="component" value="Unassembled WGS sequence"/>
</dbReference>
<dbReference type="InterPro" id="IPR000620">
    <property type="entry name" value="EamA_dom"/>
</dbReference>
<feature type="transmembrane region" description="Helical" evidence="7">
    <location>
        <begin position="183"/>
        <end position="205"/>
    </location>
</feature>
<dbReference type="Pfam" id="PF00892">
    <property type="entry name" value="EamA"/>
    <property type="match status" value="2"/>
</dbReference>
<dbReference type="RefSeq" id="WP_377913691.1">
    <property type="nucleotide sequence ID" value="NZ_JBHRZT010000026.1"/>
</dbReference>
<keyword evidence="3" id="KW-1003">Cell membrane</keyword>
<reference evidence="10" key="1">
    <citation type="journal article" date="2019" name="Int. J. Syst. Evol. Microbiol.">
        <title>The Global Catalogue of Microorganisms (GCM) 10K type strain sequencing project: providing services to taxonomists for standard genome sequencing and annotation.</title>
        <authorList>
            <consortium name="The Broad Institute Genomics Platform"/>
            <consortium name="The Broad Institute Genome Sequencing Center for Infectious Disease"/>
            <person name="Wu L."/>
            <person name="Ma J."/>
        </authorList>
    </citation>
    <scope>NUCLEOTIDE SEQUENCE [LARGE SCALE GENOMIC DNA]</scope>
    <source>
        <strain evidence="10">CCUG 61889</strain>
    </source>
</reference>
<feature type="transmembrane region" description="Helical" evidence="7">
    <location>
        <begin position="152"/>
        <end position="171"/>
    </location>
</feature>
<dbReference type="PANTHER" id="PTHR32322:SF18">
    <property type="entry name" value="S-ADENOSYLMETHIONINE_S-ADENOSYLHOMOCYSTEINE TRANSPORTER"/>
    <property type="match status" value="1"/>
</dbReference>
<keyword evidence="5 7" id="KW-1133">Transmembrane helix</keyword>
<dbReference type="InterPro" id="IPR037185">
    <property type="entry name" value="EmrE-like"/>
</dbReference>
<feature type="transmembrane region" description="Helical" evidence="7">
    <location>
        <begin position="268"/>
        <end position="286"/>
    </location>
</feature>
<evidence type="ECO:0000256" key="2">
    <source>
        <dbReference type="ARBA" id="ARBA00007362"/>
    </source>
</evidence>
<evidence type="ECO:0000256" key="3">
    <source>
        <dbReference type="ARBA" id="ARBA00022475"/>
    </source>
</evidence>
<evidence type="ECO:0000313" key="10">
    <source>
        <dbReference type="Proteomes" id="UP001595752"/>
    </source>
</evidence>
<feature type="transmembrane region" description="Helical" evidence="7">
    <location>
        <begin position="65"/>
        <end position="89"/>
    </location>
</feature>
<accession>A0ABV8AZA6</accession>
<evidence type="ECO:0000256" key="1">
    <source>
        <dbReference type="ARBA" id="ARBA00004651"/>
    </source>
</evidence>
<keyword evidence="4 7" id="KW-0812">Transmembrane</keyword>
<protein>
    <submittedName>
        <fullName evidence="9">DMT family transporter</fullName>
    </submittedName>
</protein>
<feature type="transmembrane region" description="Helical" evidence="7">
    <location>
        <begin position="33"/>
        <end position="53"/>
    </location>
</feature>
<evidence type="ECO:0000256" key="4">
    <source>
        <dbReference type="ARBA" id="ARBA00022692"/>
    </source>
</evidence>
<evidence type="ECO:0000256" key="7">
    <source>
        <dbReference type="SAM" id="Phobius"/>
    </source>
</evidence>
<keyword evidence="6 7" id="KW-0472">Membrane</keyword>
<comment type="caution">
    <text evidence="9">The sequence shown here is derived from an EMBL/GenBank/DDBJ whole genome shotgun (WGS) entry which is preliminary data.</text>
</comment>
<evidence type="ECO:0000313" key="9">
    <source>
        <dbReference type="EMBL" id="MFC3883322.1"/>
    </source>
</evidence>
<feature type="transmembrane region" description="Helical" evidence="7">
    <location>
        <begin position="211"/>
        <end position="233"/>
    </location>
</feature>
<feature type="transmembrane region" description="Helical" evidence="7">
    <location>
        <begin position="245"/>
        <end position="262"/>
    </location>
</feature>
<name>A0ABV8AZA6_9BACI</name>
<comment type="subcellular location">
    <subcellularLocation>
        <location evidence="1">Cell membrane</location>
        <topology evidence="1">Multi-pass membrane protein</topology>
    </subcellularLocation>
</comment>
<dbReference type="SUPFAM" id="SSF103481">
    <property type="entry name" value="Multidrug resistance efflux transporter EmrE"/>
    <property type="match status" value="2"/>
</dbReference>
<dbReference type="Gene3D" id="1.10.3730.20">
    <property type="match status" value="2"/>
</dbReference>
<feature type="transmembrane region" description="Helical" evidence="7">
    <location>
        <begin position="121"/>
        <end position="140"/>
    </location>
</feature>
<gene>
    <name evidence="9" type="ORF">ACFOU2_07230</name>
</gene>
<feature type="domain" description="EamA" evidence="8">
    <location>
        <begin position="152"/>
        <end position="285"/>
    </location>
</feature>
<proteinExistence type="inferred from homology"/>
<evidence type="ECO:0000256" key="6">
    <source>
        <dbReference type="ARBA" id="ARBA00023136"/>
    </source>
</evidence>